<comment type="caution">
    <text evidence="1">The sequence shown here is derived from an EMBL/GenBank/DDBJ whole genome shotgun (WGS) entry which is preliminary data.</text>
</comment>
<organism evidence="1 2">
    <name type="scientific">Candidatus Wildermuthbacteria bacterium RIFCSPLOWO2_01_FULL_48_16</name>
    <dbReference type="NCBI Taxonomy" id="1802461"/>
    <lineage>
        <taxon>Bacteria</taxon>
        <taxon>Candidatus Wildermuthiibacteriota</taxon>
    </lineage>
</organism>
<proteinExistence type="predicted"/>
<name>A0A1G2RM28_9BACT</name>
<dbReference type="Proteomes" id="UP000176917">
    <property type="component" value="Unassembled WGS sequence"/>
</dbReference>
<accession>A0A1G2RM28</accession>
<dbReference type="STRING" id="1802461.A3B24_02370"/>
<protein>
    <recommendedName>
        <fullName evidence="3">DUF4145 domain-containing protein</fullName>
    </recommendedName>
</protein>
<dbReference type="EMBL" id="MHUG01000012">
    <property type="protein sequence ID" value="OHA73429.1"/>
    <property type="molecule type" value="Genomic_DNA"/>
</dbReference>
<evidence type="ECO:0000313" key="2">
    <source>
        <dbReference type="Proteomes" id="UP000176917"/>
    </source>
</evidence>
<reference evidence="1 2" key="1">
    <citation type="journal article" date="2016" name="Nat. Commun.">
        <title>Thousands of microbial genomes shed light on interconnected biogeochemical processes in an aquifer system.</title>
        <authorList>
            <person name="Anantharaman K."/>
            <person name="Brown C.T."/>
            <person name="Hug L.A."/>
            <person name="Sharon I."/>
            <person name="Castelle C.J."/>
            <person name="Probst A.J."/>
            <person name="Thomas B.C."/>
            <person name="Singh A."/>
            <person name="Wilkins M.J."/>
            <person name="Karaoz U."/>
            <person name="Brodie E.L."/>
            <person name="Williams K.H."/>
            <person name="Hubbard S.S."/>
            <person name="Banfield J.F."/>
        </authorList>
    </citation>
    <scope>NUCLEOTIDE SEQUENCE [LARGE SCALE GENOMIC DNA]</scope>
</reference>
<evidence type="ECO:0008006" key="3">
    <source>
        <dbReference type="Google" id="ProtNLM"/>
    </source>
</evidence>
<sequence length="177" mass="20544">MQDPGVVIFGILSSWVNSPRIQEMLFLPKLVLMPLGLFFLFFIIFASFKSSWFYYLVLVDAKEWFTFRAFGLRRMASRWQQAIGRLETANEAEYKLAIIEADAMVDEALKRLGFGGQTMEERLQNISPLVFTNLQELKDAHRLRNNIVHDPNFLLSMDQARRAMGVYQQSLTELDLI</sequence>
<evidence type="ECO:0000313" key="1">
    <source>
        <dbReference type="EMBL" id="OHA73429.1"/>
    </source>
</evidence>
<gene>
    <name evidence="1" type="ORF">A3B24_02370</name>
</gene>
<dbReference type="AlphaFoldDB" id="A0A1G2RM28"/>